<keyword evidence="8" id="KW-1185">Reference proteome</keyword>
<evidence type="ECO:0000313" key="7">
    <source>
        <dbReference type="EMBL" id="KAL0069666.1"/>
    </source>
</evidence>
<sequence length="529" mass="58485">MAELRYTPLEEIDKIHRELNATFKSRRARSIAYRKYLLAQLMYMIDDNTEHLEAALKADLGRPELESQLLEVSLSLNEIRNTYDHVEKWAKPDKAPFTLTWSPMRQKVVLKEPKGVVLVIAPFNYPIFLCIPLVASALAAGNTVVIKPSEQTPVTSSLLAELLHKYLDTSVVRVVNGAIPETTRLLEKPWGHIMYTGSGKVGSIVATAAGKTLTPVTLELGGKSPVFIDPKYDLKLAARRILWGKCTNAGQTCVAPDYVMATEDLQDKFVEALKEAHAELYPLPEGPKAVGAYGRLVTPQALDRINELLQKTKGKVVLGGEVDKSQKYMAPTVVKDVKPDDPLMSQEIFGPILPIMMVKDLDDAIAYVNANDHPLTLYVFSEDKKFKQKVFSNTLSGSAVANDTLIIPGVEGLPFGGIGPSGSGYHTGKYGFDTFTHLRASFDSPKWADMFFGVRYPPYTSRSMIALKKLFTVSLPRRPTGPPPEDADTEGRSWAKWLNLLLVPAIAGVVLKRESVLQHLASARGWLRD</sequence>
<dbReference type="PIRSF" id="PIRSF036492">
    <property type="entry name" value="ALDH"/>
    <property type="match status" value="1"/>
</dbReference>
<name>A0ABR3A6P7_9AGAR</name>
<comment type="similarity">
    <text evidence="1 3 5">Belongs to the aldehyde dehydrogenase family.</text>
</comment>
<organism evidence="7 8">
    <name type="scientific">Marasmius tenuissimus</name>
    <dbReference type="NCBI Taxonomy" id="585030"/>
    <lineage>
        <taxon>Eukaryota</taxon>
        <taxon>Fungi</taxon>
        <taxon>Dikarya</taxon>
        <taxon>Basidiomycota</taxon>
        <taxon>Agaricomycotina</taxon>
        <taxon>Agaricomycetes</taxon>
        <taxon>Agaricomycetidae</taxon>
        <taxon>Agaricales</taxon>
        <taxon>Marasmiineae</taxon>
        <taxon>Marasmiaceae</taxon>
        <taxon>Marasmius</taxon>
    </lineage>
</organism>
<dbReference type="CDD" id="cd07135">
    <property type="entry name" value="ALDH_F14-YMR110C"/>
    <property type="match status" value="1"/>
</dbReference>
<dbReference type="Pfam" id="PF00171">
    <property type="entry name" value="Aldedh"/>
    <property type="match status" value="1"/>
</dbReference>
<feature type="active site" evidence="4">
    <location>
        <position position="219"/>
    </location>
</feature>
<protein>
    <recommendedName>
        <fullName evidence="3">Aldehyde dehydrogenase</fullName>
    </recommendedName>
</protein>
<dbReference type="SUPFAM" id="SSF53720">
    <property type="entry name" value="ALDH-like"/>
    <property type="match status" value="1"/>
</dbReference>
<dbReference type="InterPro" id="IPR015590">
    <property type="entry name" value="Aldehyde_DH_dom"/>
</dbReference>
<dbReference type="InterPro" id="IPR012394">
    <property type="entry name" value="Aldehyde_DH_NAD(P)"/>
</dbReference>
<reference evidence="7 8" key="1">
    <citation type="submission" date="2024-05" db="EMBL/GenBank/DDBJ databases">
        <title>A draft genome resource for the thread blight pathogen Marasmius tenuissimus strain MS-2.</title>
        <authorList>
            <person name="Yulfo-Soto G.E."/>
            <person name="Baruah I.K."/>
            <person name="Amoako-Attah I."/>
            <person name="Bukari Y."/>
            <person name="Meinhardt L.W."/>
            <person name="Bailey B.A."/>
            <person name="Cohen S.P."/>
        </authorList>
    </citation>
    <scope>NUCLEOTIDE SEQUENCE [LARGE SCALE GENOMIC DNA]</scope>
    <source>
        <strain evidence="7 8">MS-2</strain>
    </source>
</reference>
<dbReference type="InterPro" id="IPR016162">
    <property type="entry name" value="Ald_DH_N"/>
</dbReference>
<accession>A0ABR3A6P7</accession>
<dbReference type="InterPro" id="IPR029510">
    <property type="entry name" value="Ald_DH_CS_GLU"/>
</dbReference>
<dbReference type="PANTHER" id="PTHR43570">
    <property type="entry name" value="ALDEHYDE DEHYDROGENASE"/>
    <property type="match status" value="1"/>
</dbReference>
<comment type="caution">
    <text evidence="7">The sequence shown here is derived from an EMBL/GenBank/DDBJ whole genome shotgun (WGS) entry which is preliminary data.</text>
</comment>
<dbReference type="InterPro" id="IPR016161">
    <property type="entry name" value="Ald_DH/histidinol_DH"/>
</dbReference>
<evidence type="ECO:0000256" key="2">
    <source>
        <dbReference type="ARBA" id="ARBA00023002"/>
    </source>
</evidence>
<evidence type="ECO:0000256" key="4">
    <source>
        <dbReference type="PROSITE-ProRule" id="PRU10007"/>
    </source>
</evidence>
<evidence type="ECO:0000256" key="5">
    <source>
        <dbReference type="RuleBase" id="RU003345"/>
    </source>
</evidence>
<dbReference type="Gene3D" id="3.40.309.10">
    <property type="entry name" value="Aldehyde Dehydrogenase, Chain A, domain 2"/>
    <property type="match status" value="1"/>
</dbReference>
<proteinExistence type="inferred from homology"/>
<evidence type="ECO:0000259" key="6">
    <source>
        <dbReference type="Pfam" id="PF00171"/>
    </source>
</evidence>
<gene>
    <name evidence="7" type="primary">HFD1_2</name>
    <name evidence="7" type="ORF">AAF712_003324</name>
</gene>
<dbReference type="Proteomes" id="UP001437256">
    <property type="component" value="Unassembled WGS sequence"/>
</dbReference>
<evidence type="ECO:0000313" key="8">
    <source>
        <dbReference type="Proteomes" id="UP001437256"/>
    </source>
</evidence>
<dbReference type="PROSITE" id="PS00687">
    <property type="entry name" value="ALDEHYDE_DEHYDR_GLU"/>
    <property type="match status" value="1"/>
</dbReference>
<dbReference type="Gene3D" id="3.40.605.10">
    <property type="entry name" value="Aldehyde Dehydrogenase, Chain A, domain 1"/>
    <property type="match status" value="1"/>
</dbReference>
<dbReference type="InterPro" id="IPR016163">
    <property type="entry name" value="Ald_DH_C"/>
</dbReference>
<evidence type="ECO:0000256" key="3">
    <source>
        <dbReference type="PIRNR" id="PIRNR036492"/>
    </source>
</evidence>
<dbReference type="EMBL" id="JBBXMP010000011">
    <property type="protein sequence ID" value="KAL0069666.1"/>
    <property type="molecule type" value="Genomic_DNA"/>
</dbReference>
<feature type="domain" description="Aldehyde dehydrogenase" evidence="6">
    <location>
        <begin position="8"/>
        <end position="439"/>
    </location>
</feature>
<evidence type="ECO:0000256" key="1">
    <source>
        <dbReference type="ARBA" id="ARBA00009986"/>
    </source>
</evidence>
<keyword evidence="2 3" id="KW-0560">Oxidoreductase</keyword>
<dbReference type="PANTHER" id="PTHR43570:SF16">
    <property type="entry name" value="ALDEHYDE DEHYDROGENASE TYPE III, ISOFORM Q"/>
    <property type="match status" value="1"/>
</dbReference>